<reference evidence="3 4" key="1">
    <citation type="submission" date="2020-07" db="EMBL/GenBank/DDBJ databases">
        <title>Comparative genomics of pyrophilous fungi reveals a link between fire events and developmental genes.</title>
        <authorList>
            <consortium name="DOE Joint Genome Institute"/>
            <person name="Steindorff A.S."/>
            <person name="Carver A."/>
            <person name="Calhoun S."/>
            <person name="Stillman K."/>
            <person name="Liu H."/>
            <person name="Lipzen A."/>
            <person name="Pangilinan J."/>
            <person name="Labutti K."/>
            <person name="Bruns T.D."/>
            <person name="Grigoriev I.V."/>
        </authorList>
    </citation>
    <scope>NUCLEOTIDE SEQUENCE [LARGE SCALE GENOMIC DNA]</scope>
    <source>
        <strain evidence="3 4">CBS 144469</strain>
    </source>
</reference>
<keyword evidence="4" id="KW-1185">Reference proteome</keyword>
<dbReference type="EMBL" id="JACGCI010000011">
    <property type="protein sequence ID" value="KAF6760930.1"/>
    <property type="molecule type" value="Genomic_DNA"/>
</dbReference>
<proteinExistence type="predicted"/>
<feature type="compositionally biased region" description="Basic and acidic residues" evidence="1">
    <location>
        <begin position="55"/>
        <end position="64"/>
    </location>
</feature>
<keyword evidence="2" id="KW-1133">Transmembrane helix</keyword>
<feature type="region of interest" description="Disordered" evidence="1">
    <location>
        <begin position="1"/>
        <end position="76"/>
    </location>
</feature>
<organism evidence="3 4">
    <name type="scientific">Ephemerocybe angulata</name>
    <dbReference type="NCBI Taxonomy" id="980116"/>
    <lineage>
        <taxon>Eukaryota</taxon>
        <taxon>Fungi</taxon>
        <taxon>Dikarya</taxon>
        <taxon>Basidiomycota</taxon>
        <taxon>Agaricomycotina</taxon>
        <taxon>Agaricomycetes</taxon>
        <taxon>Agaricomycetidae</taxon>
        <taxon>Agaricales</taxon>
        <taxon>Agaricineae</taxon>
        <taxon>Psathyrellaceae</taxon>
        <taxon>Ephemerocybe</taxon>
    </lineage>
</organism>
<sequence length="287" mass="31427">MKSLECEGGLRNLLSDSPSSPQRNKLVLRGRKGPTGHMKVSVTPASDAATIKSKGKGEGHRAEAEGVSSSVTTRRSTSSNMSIADLDALCPAQTGVGYWRFMMDATWSRAYVSRGDDAGVTVWEQLPDCKRMKSLECEGGLRNLLSDSPSSPQRNKLVLRGRKGPTGHMKPSRVPYTGMALYIRIVGIFQGDLYSAYLVIVLAFITLLSCYNYSITTAQTENMGDKSGALRDISALWGEVNAYSPSFPKQICRYTTSELCGLGRIVDLTYTTTSEELKKRKMWSTPV</sequence>
<keyword evidence="2" id="KW-0472">Membrane</keyword>
<keyword evidence="2" id="KW-0812">Transmembrane</keyword>
<evidence type="ECO:0000313" key="3">
    <source>
        <dbReference type="EMBL" id="KAF6760930.1"/>
    </source>
</evidence>
<feature type="compositionally biased region" description="Polar residues" evidence="1">
    <location>
        <begin position="14"/>
        <end position="23"/>
    </location>
</feature>
<evidence type="ECO:0000313" key="4">
    <source>
        <dbReference type="Proteomes" id="UP000521943"/>
    </source>
</evidence>
<evidence type="ECO:0000256" key="2">
    <source>
        <dbReference type="SAM" id="Phobius"/>
    </source>
</evidence>
<protein>
    <submittedName>
        <fullName evidence="3">Uncharacterized protein</fullName>
    </submittedName>
</protein>
<evidence type="ECO:0000256" key="1">
    <source>
        <dbReference type="SAM" id="MobiDB-lite"/>
    </source>
</evidence>
<dbReference type="Proteomes" id="UP000521943">
    <property type="component" value="Unassembled WGS sequence"/>
</dbReference>
<dbReference type="AlphaFoldDB" id="A0A8H6I8K7"/>
<feature type="compositionally biased region" description="Polar residues" evidence="1">
    <location>
        <begin position="145"/>
        <end position="154"/>
    </location>
</feature>
<feature type="compositionally biased region" description="Low complexity" evidence="1">
    <location>
        <begin position="67"/>
        <end position="76"/>
    </location>
</feature>
<feature type="transmembrane region" description="Helical" evidence="2">
    <location>
        <begin position="194"/>
        <end position="213"/>
    </location>
</feature>
<accession>A0A8H6I8K7</accession>
<gene>
    <name evidence="3" type="ORF">DFP72DRAFT_843194</name>
</gene>
<comment type="caution">
    <text evidence="3">The sequence shown here is derived from an EMBL/GenBank/DDBJ whole genome shotgun (WGS) entry which is preliminary data.</text>
</comment>
<name>A0A8H6I8K7_9AGAR</name>
<feature type="region of interest" description="Disordered" evidence="1">
    <location>
        <begin position="144"/>
        <end position="164"/>
    </location>
</feature>